<dbReference type="SMART" id="SM00421">
    <property type="entry name" value="HTH_LUXR"/>
    <property type="match status" value="1"/>
</dbReference>
<evidence type="ECO:0000256" key="4">
    <source>
        <dbReference type="SAM" id="MobiDB-lite"/>
    </source>
</evidence>
<keyword evidence="1" id="KW-0805">Transcription regulation</keyword>
<dbReference type="Proteomes" id="UP000323242">
    <property type="component" value="Unassembled WGS sequence"/>
</dbReference>
<sequence>MIDRVNVIPLTERQNEDEAQAAIIQIDEVLTLLQELGDVARRARMNLVAPRHPGTRVTAAQVPSSGTSRTPARPEGEPAQEPAAPGGGPGADQKPLPLTRRQKEVLNLLAQGLSNRRIGRALHITEQTVKAHLHMVYHKLGVADRTEAVVIALRQGLVQHQRREDPPS</sequence>
<gene>
    <name evidence="6" type="ORF">FY004_05110</name>
</gene>
<keyword evidence="2" id="KW-0238">DNA-binding</keyword>
<evidence type="ECO:0000256" key="3">
    <source>
        <dbReference type="ARBA" id="ARBA00023163"/>
    </source>
</evidence>
<dbReference type="InterPro" id="IPR036388">
    <property type="entry name" value="WH-like_DNA-bd_sf"/>
</dbReference>
<evidence type="ECO:0000313" key="6">
    <source>
        <dbReference type="EMBL" id="TYR65632.1"/>
    </source>
</evidence>
<dbReference type="InterPro" id="IPR000792">
    <property type="entry name" value="Tscrpt_reg_LuxR_C"/>
</dbReference>
<dbReference type="GO" id="GO:0006355">
    <property type="term" value="P:regulation of DNA-templated transcription"/>
    <property type="evidence" value="ECO:0007669"/>
    <property type="project" value="InterPro"/>
</dbReference>
<feature type="region of interest" description="Disordered" evidence="4">
    <location>
        <begin position="50"/>
        <end position="96"/>
    </location>
</feature>
<feature type="compositionally biased region" description="Low complexity" evidence="4">
    <location>
        <begin position="71"/>
        <end position="84"/>
    </location>
</feature>
<name>A0A5D4JK21_9ACTN</name>
<evidence type="ECO:0000259" key="5">
    <source>
        <dbReference type="PROSITE" id="PS50043"/>
    </source>
</evidence>
<feature type="domain" description="HTH luxR-type" evidence="5">
    <location>
        <begin position="91"/>
        <end position="156"/>
    </location>
</feature>
<dbReference type="GO" id="GO:0003677">
    <property type="term" value="F:DNA binding"/>
    <property type="evidence" value="ECO:0007669"/>
    <property type="project" value="UniProtKB-KW"/>
</dbReference>
<dbReference type="SUPFAM" id="SSF46894">
    <property type="entry name" value="C-terminal effector domain of the bipartite response regulators"/>
    <property type="match status" value="1"/>
</dbReference>
<reference evidence="6 7" key="1">
    <citation type="submission" date="2019-08" db="EMBL/GenBank/DDBJ databases">
        <title>Draft genome for granaticin producer strain Streptomyces parvus C05.</title>
        <authorList>
            <person name="Gonzalez-Pimentel J.L."/>
        </authorList>
    </citation>
    <scope>NUCLEOTIDE SEQUENCE [LARGE SCALE GENOMIC DNA]</scope>
    <source>
        <strain evidence="6 7">C05</strain>
    </source>
</reference>
<dbReference type="Gene3D" id="1.10.10.10">
    <property type="entry name" value="Winged helix-like DNA-binding domain superfamily/Winged helix DNA-binding domain"/>
    <property type="match status" value="1"/>
</dbReference>
<protein>
    <submittedName>
        <fullName evidence="6">Response regulator transcription factor</fullName>
    </submittedName>
</protein>
<comment type="caution">
    <text evidence="6">The sequence shown here is derived from an EMBL/GenBank/DDBJ whole genome shotgun (WGS) entry which is preliminary data.</text>
</comment>
<evidence type="ECO:0000256" key="1">
    <source>
        <dbReference type="ARBA" id="ARBA00023015"/>
    </source>
</evidence>
<feature type="compositionally biased region" description="Polar residues" evidence="4">
    <location>
        <begin position="61"/>
        <end position="70"/>
    </location>
</feature>
<dbReference type="PANTHER" id="PTHR44688:SF16">
    <property type="entry name" value="DNA-BINDING TRANSCRIPTIONAL ACTIVATOR DEVR_DOSR"/>
    <property type="match status" value="1"/>
</dbReference>
<proteinExistence type="predicted"/>
<organism evidence="6 7">
    <name type="scientific">Streptomyces parvus</name>
    <dbReference type="NCBI Taxonomy" id="66428"/>
    <lineage>
        <taxon>Bacteria</taxon>
        <taxon>Bacillati</taxon>
        <taxon>Actinomycetota</taxon>
        <taxon>Actinomycetes</taxon>
        <taxon>Kitasatosporales</taxon>
        <taxon>Streptomycetaceae</taxon>
        <taxon>Streptomyces</taxon>
    </lineage>
</organism>
<dbReference type="AlphaFoldDB" id="A0A5D4JK21"/>
<dbReference type="PROSITE" id="PS50043">
    <property type="entry name" value="HTH_LUXR_2"/>
    <property type="match status" value="1"/>
</dbReference>
<dbReference type="EMBL" id="VSZQ01000017">
    <property type="protein sequence ID" value="TYR65632.1"/>
    <property type="molecule type" value="Genomic_DNA"/>
</dbReference>
<keyword evidence="7" id="KW-1185">Reference proteome</keyword>
<keyword evidence="3" id="KW-0804">Transcription</keyword>
<dbReference type="PANTHER" id="PTHR44688">
    <property type="entry name" value="DNA-BINDING TRANSCRIPTIONAL ACTIVATOR DEVR_DOSR"/>
    <property type="match status" value="1"/>
</dbReference>
<dbReference type="CDD" id="cd06170">
    <property type="entry name" value="LuxR_C_like"/>
    <property type="match status" value="1"/>
</dbReference>
<dbReference type="Pfam" id="PF00196">
    <property type="entry name" value="GerE"/>
    <property type="match status" value="1"/>
</dbReference>
<accession>A0A5D4JK21</accession>
<dbReference type="PRINTS" id="PR00038">
    <property type="entry name" value="HTHLUXR"/>
</dbReference>
<dbReference type="InterPro" id="IPR016032">
    <property type="entry name" value="Sig_transdc_resp-reg_C-effctor"/>
</dbReference>
<evidence type="ECO:0000256" key="2">
    <source>
        <dbReference type="ARBA" id="ARBA00023125"/>
    </source>
</evidence>
<evidence type="ECO:0000313" key="7">
    <source>
        <dbReference type="Proteomes" id="UP000323242"/>
    </source>
</evidence>